<dbReference type="Gene3D" id="3.10.105.10">
    <property type="entry name" value="Dipeptide-binding Protein, Domain 3"/>
    <property type="match status" value="1"/>
</dbReference>
<dbReference type="PANTHER" id="PTHR30290">
    <property type="entry name" value="PERIPLASMIC BINDING COMPONENT OF ABC TRANSPORTER"/>
    <property type="match status" value="1"/>
</dbReference>
<dbReference type="PANTHER" id="PTHR30290:SF34">
    <property type="entry name" value="ABC TRANSPORTER, PERIPLASMIC OLIGO-PEPTIDE BINDING PROTEIN, PUTATIVE-RELATED"/>
    <property type="match status" value="1"/>
</dbReference>
<protein>
    <submittedName>
        <fullName evidence="4">Peptide/nickel transport system substrate-binding protein</fullName>
    </submittedName>
</protein>
<dbReference type="InterPro" id="IPR030678">
    <property type="entry name" value="Peptide/Ni-bd"/>
</dbReference>
<evidence type="ECO:0000259" key="3">
    <source>
        <dbReference type="Pfam" id="PF00496"/>
    </source>
</evidence>
<reference evidence="4" key="2">
    <citation type="journal article" date="2012" name="PLoS ONE">
        <title>A Deeply Branching Thermophilic Bacterium with an Ancient Acetyl-CoA Pathway Dominates a Subsurface Ecosystem.</title>
        <authorList>
            <person name="Takami H."/>
            <person name="Noguchi H."/>
            <person name="Takaki Y."/>
            <person name="Uchiyama I."/>
            <person name="Toyoda A."/>
            <person name="Nishi S."/>
            <person name="Chee G.-J."/>
            <person name="Arai W."/>
            <person name="Nunoura T."/>
            <person name="Itoh T."/>
            <person name="Hattori M."/>
            <person name="Takai K."/>
        </authorList>
    </citation>
    <scope>NUCLEOTIDE SEQUENCE</scope>
</reference>
<evidence type="ECO:0000256" key="2">
    <source>
        <dbReference type="SAM" id="SignalP"/>
    </source>
</evidence>
<dbReference type="Pfam" id="PF00496">
    <property type="entry name" value="SBP_bac_5"/>
    <property type="match status" value="1"/>
</dbReference>
<dbReference type="GO" id="GO:0042597">
    <property type="term" value="C:periplasmic space"/>
    <property type="evidence" value="ECO:0007669"/>
    <property type="project" value="UniProtKB-ARBA"/>
</dbReference>
<reference evidence="4" key="1">
    <citation type="journal article" date="2005" name="Environ. Microbiol.">
        <title>Genetic and functional properties of uncultivated thermophilic crenarchaeotes from a subsurface gold mine as revealed by analysis of genome fragments.</title>
        <authorList>
            <person name="Nunoura T."/>
            <person name="Hirayama H."/>
            <person name="Takami H."/>
            <person name="Oida H."/>
            <person name="Nishi S."/>
            <person name="Shimamura S."/>
            <person name="Suzuki Y."/>
            <person name="Inagaki F."/>
            <person name="Takai K."/>
            <person name="Nealson K.H."/>
            <person name="Horikoshi K."/>
        </authorList>
    </citation>
    <scope>NUCLEOTIDE SEQUENCE</scope>
</reference>
<dbReference type="GO" id="GO:1904680">
    <property type="term" value="F:peptide transmembrane transporter activity"/>
    <property type="evidence" value="ECO:0007669"/>
    <property type="project" value="TreeGrafter"/>
</dbReference>
<dbReference type="PIRSF" id="PIRSF002741">
    <property type="entry name" value="MppA"/>
    <property type="match status" value="1"/>
</dbReference>
<evidence type="ECO:0000313" key="4">
    <source>
        <dbReference type="EMBL" id="BAL52610.1"/>
    </source>
</evidence>
<feature type="region of interest" description="Disordered" evidence="1">
    <location>
        <begin position="26"/>
        <end position="84"/>
    </location>
</feature>
<dbReference type="Gene3D" id="3.40.190.10">
    <property type="entry name" value="Periplasmic binding protein-like II"/>
    <property type="match status" value="1"/>
</dbReference>
<dbReference type="SUPFAM" id="SSF53850">
    <property type="entry name" value="Periplasmic binding protein-like II"/>
    <property type="match status" value="1"/>
</dbReference>
<dbReference type="AlphaFoldDB" id="H5S8X4"/>
<dbReference type="GO" id="GO:0043190">
    <property type="term" value="C:ATP-binding cassette (ABC) transporter complex"/>
    <property type="evidence" value="ECO:0007669"/>
    <property type="project" value="InterPro"/>
</dbReference>
<name>H5S8X4_9BACT</name>
<dbReference type="CDD" id="cd08512">
    <property type="entry name" value="PBP2_NikA_DppA_OppA_like_7"/>
    <property type="match status" value="1"/>
</dbReference>
<accession>H5S8X4</accession>
<dbReference type="InterPro" id="IPR039424">
    <property type="entry name" value="SBP_5"/>
</dbReference>
<feature type="compositionally biased region" description="Pro residues" evidence="1">
    <location>
        <begin position="49"/>
        <end position="70"/>
    </location>
</feature>
<feature type="signal peptide" evidence="2">
    <location>
        <begin position="1"/>
        <end position="20"/>
    </location>
</feature>
<proteinExistence type="predicted"/>
<feature type="domain" description="Solute-binding protein family 5" evidence="3">
    <location>
        <begin position="131"/>
        <end position="601"/>
    </location>
</feature>
<dbReference type="EMBL" id="AP011634">
    <property type="protein sequence ID" value="BAL52610.1"/>
    <property type="molecule type" value="Genomic_DNA"/>
</dbReference>
<feature type="compositionally biased region" description="Low complexity" evidence="1">
    <location>
        <begin position="37"/>
        <end position="48"/>
    </location>
</feature>
<sequence length="685" mass="78022">MKRSWLIAAAVMIVVAFALALILSNPAQKPSEPSPPQTATQPPETTTKPPEPQPPEQPPLTQPPQEPQSPPTTVAPTPRPEVKNPDTYVVVGIGDFIDTLDPAAAYDTGSGSIIFNIYETLIFFDGPHPDKFVPWLATAVPSLENGLIRDGGRTYVFPIRQGVKFHYGPVKDASGNIIPGSGVLTPEDVEYSFERGMLQDRAGGPQWLLLEPLLGVSSILDLARQVERELHGTDPGQIKSIDDVSPEGLQEVCRRVKATVEIEDGNAVFHLKEPFAPFLQILVGTWGSILDKEWVMTEIKEINKKAGWDGSCDTWRKFYDPPTEESELFDITNGTGPYILERWRREEEIALKIYKDYWRERPAYLNVNIKFNREWATRLLMLQNGDADAVSILARNRDQVYPLVDQGLVTMYKDLPDQCMSFWVPNQKVNPENNPYIGSGQLDGDGIPPDFFSDEDVRKGFAYAFDWDTYITEALEGDSVQAKTIMIKEVFGYNPDVPYYSLDLEKATEHFKRAWGGQVWEKGFKLFMPHVPGGSRVALDILKASLEKINPKFKLEALEFQGTQITQDFNNDKIPFDSSGWCQDYHDPHNWAYPLLGSTGYFGRFLDIEPNLQKQLDDLILQARRELNPDKRKELYYQIEQLNYDHALLIPIEQGVFKRFTRSWVKGFFWNMAYVGTYYWYLWKE</sequence>
<keyword evidence="2" id="KW-0732">Signal</keyword>
<gene>
    <name evidence="4" type="ORF">HGMM_F01H03C12</name>
</gene>
<evidence type="ECO:0000256" key="1">
    <source>
        <dbReference type="SAM" id="MobiDB-lite"/>
    </source>
</evidence>
<dbReference type="InterPro" id="IPR000914">
    <property type="entry name" value="SBP_5_dom"/>
</dbReference>
<organism evidence="4">
    <name type="scientific">uncultured Acetothermia bacterium</name>
    <dbReference type="NCBI Taxonomy" id="236499"/>
    <lineage>
        <taxon>Bacteria</taxon>
        <taxon>Candidatus Bipolaricaulota</taxon>
        <taxon>environmental samples</taxon>
    </lineage>
</organism>
<feature type="chain" id="PRO_5003597362" evidence="2">
    <location>
        <begin position="21"/>
        <end position="685"/>
    </location>
</feature>
<dbReference type="GO" id="GO:0015833">
    <property type="term" value="P:peptide transport"/>
    <property type="evidence" value="ECO:0007669"/>
    <property type="project" value="TreeGrafter"/>
</dbReference>